<dbReference type="InterPro" id="IPR036188">
    <property type="entry name" value="FAD/NAD-bd_sf"/>
</dbReference>
<proteinExistence type="predicted"/>
<keyword evidence="3" id="KW-1185">Reference proteome</keyword>
<dbReference type="SUPFAM" id="SSF51905">
    <property type="entry name" value="FAD/NAD(P)-binding domain"/>
    <property type="match status" value="1"/>
</dbReference>
<comment type="caution">
    <text evidence="2">The sequence shown here is derived from an EMBL/GenBank/DDBJ whole genome shotgun (WGS) entry which is preliminary data.</text>
</comment>
<keyword evidence="1" id="KW-0472">Membrane</keyword>
<accession>A0ABX1XAJ5</accession>
<feature type="transmembrane region" description="Helical" evidence="1">
    <location>
        <begin position="6"/>
        <end position="25"/>
    </location>
</feature>
<dbReference type="RefSeq" id="WP_171631494.1">
    <property type="nucleotide sequence ID" value="NZ_WHNY01000045.1"/>
</dbReference>
<name>A0ABX1XAJ5_9BACL</name>
<gene>
    <name evidence="2" type="ORF">GC096_15670</name>
</gene>
<keyword evidence="1" id="KW-1133">Transmembrane helix</keyword>
<evidence type="ECO:0000313" key="3">
    <source>
        <dbReference type="Proteomes" id="UP000653578"/>
    </source>
</evidence>
<sequence>MSDNRYYPTIILGATFAGLGAAYACGKEALLIERSALVGYEFINSYNLGEDWHATVLSEEGEKLKNELLERGILSEDGRVHIPAIAPVLYNKIGCDSLPILLHSDIADIRQLGAGYEVTIYNASGFNSYRTDRIIDTRPEYAPSHLIKSKSLNAMLNCGEDDPEVSTTAGSYLLLTKGKLKGEVVAKVPIEVEDDWITARHKLHQLWAGRPKEWESWTISSVAGFFELQIEPETGGEIAPSWFSLPSAAYRNPLEAFEAGLLVKRRY</sequence>
<dbReference type="EMBL" id="WHNY01000045">
    <property type="protein sequence ID" value="NOU65473.1"/>
    <property type="molecule type" value="Genomic_DNA"/>
</dbReference>
<dbReference type="PROSITE" id="PS51257">
    <property type="entry name" value="PROKAR_LIPOPROTEIN"/>
    <property type="match status" value="1"/>
</dbReference>
<dbReference type="Proteomes" id="UP000653578">
    <property type="component" value="Unassembled WGS sequence"/>
</dbReference>
<protein>
    <submittedName>
        <fullName evidence="2">Uncharacterized protein</fullName>
    </submittedName>
</protein>
<evidence type="ECO:0000256" key="1">
    <source>
        <dbReference type="SAM" id="Phobius"/>
    </source>
</evidence>
<organism evidence="2 3">
    <name type="scientific">Paenibacillus plantarum</name>
    <dbReference type="NCBI Taxonomy" id="2654975"/>
    <lineage>
        <taxon>Bacteria</taxon>
        <taxon>Bacillati</taxon>
        <taxon>Bacillota</taxon>
        <taxon>Bacilli</taxon>
        <taxon>Bacillales</taxon>
        <taxon>Paenibacillaceae</taxon>
        <taxon>Paenibacillus</taxon>
    </lineage>
</organism>
<evidence type="ECO:0000313" key="2">
    <source>
        <dbReference type="EMBL" id="NOU65473.1"/>
    </source>
</evidence>
<keyword evidence="1" id="KW-0812">Transmembrane</keyword>
<reference evidence="2 3" key="1">
    <citation type="submission" date="2019-10" db="EMBL/GenBank/DDBJ databases">
        <title>Description of Paenibacillus humi sp. nov.</title>
        <authorList>
            <person name="Carlier A."/>
            <person name="Qi S."/>
        </authorList>
    </citation>
    <scope>NUCLEOTIDE SEQUENCE [LARGE SCALE GENOMIC DNA]</scope>
    <source>
        <strain evidence="2 3">LMG 31461</strain>
    </source>
</reference>